<name>A0AAE0MK86_9PEZI</name>
<dbReference type="PROSITE" id="PS50011">
    <property type="entry name" value="PROTEIN_KINASE_DOM"/>
    <property type="match status" value="1"/>
</dbReference>
<reference evidence="4" key="2">
    <citation type="submission" date="2023-06" db="EMBL/GenBank/DDBJ databases">
        <authorList>
            <consortium name="Lawrence Berkeley National Laboratory"/>
            <person name="Haridas S."/>
            <person name="Hensen N."/>
            <person name="Bonometti L."/>
            <person name="Westerberg I."/>
            <person name="Brannstrom I.O."/>
            <person name="Guillou S."/>
            <person name="Cros-Aarteil S."/>
            <person name="Calhoun S."/>
            <person name="Kuo A."/>
            <person name="Mondo S."/>
            <person name="Pangilinan J."/>
            <person name="Riley R."/>
            <person name="Labutti K."/>
            <person name="Andreopoulos B."/>
            <person name="Lipzen A."/>
            <person name="Chen C."/>
            <person name="Yanf M."/>
            <person name="Daum C."/>
            <person name="Ng V."/>
            <person name="Clum A."/>
            <person name="Steindorff A."/>
            <person name="Ohm R."/>
            <person name="Martin F."/>
            <person name="Silar P."/>
            <person name="Natvig D."/>
            <person name="Lalanne C."/>
            <person name="Gautier V."/>
            <person name="Ament-Velasquez S.L."/>
            <person name="Kruys A."/>
            <person name="Hutchinson M.I."/>
            <person name="Powell A.J."/>
            <person name="Barry K."/>
            <person name="Miller A.N."/>
            <person name="Grigoriev I.V."/>
            <person name="Debuchy R."/>
            <person name="Gladieux P."/>
            <person name="Thoren M.H."/>
            <person name="Johannesson H."/>
        </authorList>
    </citation>
    <scope>NUCLEOTIDE SEQUENCE</scope>
    <source>
        <strain evidence="4">SMH4131-1</strain>
    </source>
</reference>
<dbReference type="Proteomes" id="UP001286456">
    <property type="component" value="Unassembled WGS sequence"/>
</dbReference>
<evidence type="ECO:0000313" key="5">
    <source>
        <dbReference type="Proteomes" id="UP001286456"/>
    </source>
</evidence>
<keyword evidence="1" id="KW-0547">Nucleotide-binding</keyword>
<evidence type="ECO:0000313" key="4">
    <source>
        <dbReference type="EMBL" id="KAK3335225.1"/>
    </source>
</evidence>
<dbReference type="Gene3D" id="1.10.510.10">
    <property type="entry name" value="Transferase(Phosphotransferase) domain 1"/>
    <property type="match status" value="2"/>
</dbReference>
<reference evidence="4" key="1">
    <citation type="journal article" date="2023" name="Mol. Phylogenet. Evol.">
        <title>Genome-scale phylogeny and comparative genomics of the fungal order Sordariales.</title>
        <authorList>
            <person name="Hensen N."/>
            <person name="Bonometti L."/>
            <person name="Westerberg I."/>
            <person name="Brannstrom I.O."/>
            <person name="Guillou S."/>
            <person name="Cros-Aarteil S."/>
            <person name="Calhoun S."/>
            <person name="Haridas S."/>
            <person name="Kuo A."/>
            <person name="Mondo S."/>
            <person name="Pangilinan J."/>
            <person name="Riley R."/>
            <person name="LaButti K."/>
            <person name="Andreopoulos B."/>
            <person name="Lipzen A."/>
            <person name="Chen C."/>
            <person name="Yan M."/>
            <person name="Daum C."/>
            <person name="Ng V."/>
            <person name="Clum A."/>
            <person name="Steindorff A."/>
            <person name="Ohm R.A."/>
            <person name="Martin F."/>
            <person name="Silar P."/>
            <person name="Natvig D.O."/>
            <person name="Lalanne C."/>
            <person name="Gautier V."/>
            <person name="Ament-Velasquez S.L."/>
            <person name="Kruys A."/>
            <person name="Hutchinson M.I."/>
            <person name="Powell A.J."/>
            <person name="Barry K."/>
            <person name="Miller A.N."/>
            <person name="Grigoriev I.V."/>
            <person name="Debuchy R."/>
            <person name="Gladieux P."/>
            <person name="Hiltunen Thoren M."/>
            <person name="Johannesson H."/>
        </authorList>
    </citation>
    <scope>NUCLEOTIDE SEQUENCE</scope>
    <source>
        <strain evidence="4">SMH4131-1</strain>
    </source>
</reference>
<protein>
    <submittedName>
        <fullName evidence="4">Kinase-like domain-containing protein</fullName>
    </submittedName>
</protein>
<evidence type="ECO:0000259" key="3">
    <source>
        <dbReference type="PROSITE" id="PS50011"/>
    </source>
</evidence>
<accession>A0AAE0MK86</accession>
<sequence length="726" mass="82850">MLVTPALLKNQQWHTEHFKWVRAGVDDYETESRYEKPHPSEGPWPWPGWDHVTEPAFDEEFGKRFTTVPNAMTAGEKLRKRKARRQTFNMIRRVARRLKPLRFDFRKVLGWGGNGVASLFEFTDESGRKQLVVVKYSIRATGEDVDMDGERMMMEIFDKHPHMIRITEFEKPEMLTQKKLKGGTLGEQLIFMEYCERGSLEGVLAKHADAAQDPIPDYILWCIFDCFFRMTIAMAWPRRVMDDFNYQDEQNMWLRGEEVEETIPPEDDPRHKKPERIMHFDIDPKNIFVGKFSEDPLDPHWVAPTLKLADFGLMTTFDHPPKKVEDIRTLDPVEYWDTRVWGKQGLLSPEQFTREWDFVTYIPAIMDPPARVAGQFTWKTNLYQLGYTMWMLITRHDRAMMAQRTKLPDSDPNGGGRWTYGGWLNSEQFAAIDPDLRKLVVRCMMDDPADRPEMQELQKIIRRKVTVFGRDRRMHMRMYRQSAEEVFGEPPGVRAHALGDLDAWLDGQLKFPPGYEPPAEHPDQAKLDEMYKKMREEPDDDEEMEEEEEGEGEEGGEGDEHGSKGKKGKKGGKGKEKANDQEDEEKEEDATGSQEGKSGDGGENEDEEEEEEAEGAGLSERAAAMLNVLSGLWRTPVEENEGDEKGGGSQAGQAGGEVGGGEDDGGEEEKEKEGGAGATAAVAIPVFGLLKRLWNSGRREDSSEGSEAGWDEREGIGYDSDEDMEG</sequence>
<dbReference type="AlphaFoldDB" id="A0AAE0MK86"/>
<dbReference type="InterPro" id="IPR000719">
    <property type="entry name" value="Prot_kinase_dom"/>
</dbReference>
<feature type="binding site" evidence="1">
    <location>
        <position position="135"/>
    </location>
    <ligand>
        <name>ATP</name>
        <dbReference type="ChEBI" id="CHEBI:30616"/>
    </ligand>
</feature>
<evidence type="ECO:0000256" key="2">
    <source>
        <dbReference type="SAM" id="MobiDB-lite"/>
    </source>
</evidence>
<dbReference type="PANTHER" id="PTHR44305">
    <property type="entry name" value="SI:DKEY-192D15.2-RELATED"/>
    <property type="match status" value="1"/>
</dbReference>
<dbReference type="InterPro" id="IPR017441">
    <property type="entry name" value="Protein_kinase_ATP_BS"/>
</dbReference>
<proteinExistence type="predicted"/>
<keyword evidence="1" id="KW-0067">ATP-binding</keyword>
<dbReference type="InterPro" id="IPR011009">
    <property type="entry name" value="Kinase-like_dom_sf"/>
</dbReference>
<feature type="compositionally biased region" description="Acidic residues" evidence="2">
    <location>
        <begin position="581"/>
        <end position="590"/>
    </location>
</feature>
<organism evidence="4 5">
    <name type="scientific">Cercophora scortea</name>
    <dbReference type="NCBI Taxonomy" id="314031"/>
    <lineage>
        <taxon>Eukaryota</taxon>
        <taxon>Fungi</taxon>
        <taxon>Dikarya</taxon>
        <taxon>Ascomycota</taxon>
        <taxon>Pezizomycotina</taxon>
        <taxon>Sordariomycetes</taxon>
        <taxon>Sordariomycetidae</taxon>
        <taxon>Sordariales</taxon>
        <taxon>Lasiosphaeriaceae</taxon>
        <taxon>Cercophora</taxon>
    </lineage>
</organism>
<dbReference type="SMART" id="SM00220">
    <property type="entry name" value="S_TKc"/>
    <property type="match status" value="1"/>
</dbReference>
<gene>
    <name evidence="4" type="ORF">B0T19DRAFT_470526</name>
</gene>
<dbReference type="EMBL" id="JAUEPO010000001">
    <property type="protein sequence ID" value="KAK3335225.1"/>
    <property type="molecule type" value="Genomic_DNA"/>
</dbReference>
<keyword evidence="5" id="KW-1185">Reference proteome</keyword>
<keyword evidence="4" id="KW-0808">Transferase</keyword>
<evidence type="ECO:0000256" key="1">
    <source>
        <dbReference type="PROSITE-ProRule" id="PRU10141"/>
    </source>
</evidence>
<feature type="compositionally biased region" description="Low complexity" evidence="2">
    <location>
        <begin position="615"/>
        <end position="624"/>
    </location>
</feature>
<feature type="region of interest" description="Disordered" evidence="2">
    <location>
        <begin position="534"/>
        <end position="682"/>
    </location>
</feature>
<keyword evidence="4" id="KW-0418">Kinase</keyword>
<comment type="caution">
    <text evidence="4">The sequence shown here is derived from an EMBL/GenBank/DDBJ whole genome shotgun (WGS) entry which is preliminary data.</text>
</comment>
<dbReference type="SUPFAM" id="SSF56112">
    <property type="entry name" value="Protein kinase-like (PK-like)"/>
    <property type="match status" value="1"/>
</dbReference>
<dbReference type="InterPro" id="IPR053083">
    <property type="entry name" value="TF_kinase-domain_protein"/>
</dbReference>
<feature type="region of interest" description="Disordered" evidence="2">
    <location>
        <begin position="696"/>
        <end position="726"/>
    </location>
</feature>
<dbReference type="PROSITE" id="PS00107">
    <property type="entry name" value="PROTEIN_KINASE_ATP"/>
    <property type="match status" value="1"/>
</dbReference>
<feature type="compositionally biased region" description="Acidic residues" evidence="2">
    <location>
        <begin position="537"/>
        <end position="557"/>
    </location>
</feature>
<feature type="compositionally biased region" description="Gly residues" evidence="2">
    <location>
        <begin position="647"/>
        <end position="659"/>
    </location>
</feature>
<feature type="domain" description="Protein kinase" evidence="3">
    <location>
        <begin position="103"/>
        <end position="468"/>
    </location>
</feature>
<dbReference type="GO" id="GO:0004672">
    <property type="term" value="F:protein kinase activity"/>
    <property type="evidence" value="ECO:0007669"/>
    <property type="project" value="InterPro"/>
</dbReference>
<dbReference type="GO" id="GO:0005524">
    <property type="term" value="F:ATP binding"/>
    <property type="evidence" value="ECO:0007669"/>
    <property type="project" value="UniProtKB-UniRule"/>
</dbReference>
<feature type="compositionally biased region" description="Acidic residues" evidence="2">
    <location>
        <begin position="602"/>
        <end position="614"/>
    </location>
</feature>